<dbReference type="InterPro" id="IPR011059">
    <property type="entry name" value="Metal-dep_hydrolase_composite"/>
</dbReference>
<protein>
    <submittedName>
        <fullName evidence="2">Amidohydrolase</fullName>
    </submittedName>
</protein>
<dbReference type="Gene3D" id="2.30.40.10">
    <property type="entry name" value="Urease, subunit C, domain 1"/>
    <property type="match status" value="1"/>
</dbReference>
<dbReference type="InterPro" id="IPR032466">
    <property type="entry name" value="Metal_Hydrolase"/>
</dbReference>
<keyword evidence="3" id="KW-1185">Reference proteome</keyword>
<evidence type="ECO:0000313" key="2">
    <source>
        <dbReference type="EMBL" id="GLL11800.1"/>
    </source>
</evidence>
<dbReference type="AlphaFoldDB" id="A0A9W6NVX6"/>
<accession>A0A9W6NVX6</accession>
<dbReference type="CDD" id="cd01300">
    <property type="entry name" value="YtcJ_like"/>
    <property type="match status" value="1"/>
</dbReference>
<dbReference type="RefSeq" id="WP_037038663.1">
    <property type="nucleotide sequence ID" value="NZ_BAAAUZ010000010.1"/>
</dbReference>
<organism evidence="2 3">
    <name type="scientific">Pseudonocardia halophobica</name>
    <dbReference type="NCBI Taxonomy" id="29401"/>
    <lineage>
        <taxon>Bacteria</taxon>
        <taxon>Bacillati</taxon>
        <taxon>Actinomycetota</taxon>
        <taxon>Actinomycetes</taxon>
        <taxon>Pseudonocardiales</taxon>
        <taxon>Pseudonocardiaceae</taxon>
        <taxon>Pseudonocardia</taxon>
    </lineage>
</organism>
<evidence type="ECO:0000259" key="1">
    <source>
        <dbReference type="Pfam" id="PF07969"/>
    </source>
</evidence>
<dbReference type="Gene3D" id="3.20.20.140">
    <property type="entry name" value="Metal-dependent hydrolases"/>
    <property type="match status" value="1"/>
</dbReference>
<dbReference type="EMBL" id="BSFQ01000010">
    <property type="protein sequence ID" value="GLL11800.1"/>
    <property type="molecule type" value="Genomic_DNA"/>
</dbReference>
<dbReference type="SUPFAM" id="SSF51338">
    <property type="entry name" value="Composite domain of metallo-dependent hydrolases"/>
    <property type="match status" value="1"/>
</dbReference>
<proteinExistence type="predicted"/>
<dbReference type="Pfam" id="PF07969">
    <property type="entry name" value="Amidohydro_3"/>
    <property type="match status" value="1"/>
</dbReference>
<reference evidence="2" key="1">
    <citation type="journal article" date="2014" name="Int. J. Syst. Evol. Microbiol.">
        <title>Complete genome sequence of Corynebacterium casei LMG S-19264T (=DSM 44701T), isolated from a smear-ripened cheese.</title>
        <authorList>
            <consortium name="US DOE Joint Genome Institute (JGI-PGF)"/>
            <person name="Walter F."/>
            <person name="Albersmeier A."/>
            <person name="Kalinowski J."/>
            <person name="Ruckert C."/>
        </authorList>
    </citation>
    <scope>NUCLEOTIDE SEQUENCE</scope>
    <source>
        <strain evidence="2">VKM Ac-1069</strain>
    </source>
</reference>
<reference evidence="2" key="2">
    <citation type="submission" date="2023-01" db="EMBL/GenBank/DDBJ databases">
        <authorList>
            <person name="Sun Q."/>
            <person name="Evtushenko L."/>
        </authorList>
    </citation>
    <scope>NUCLEOTIDE SEQUENCE</scope>
    <source>
        <strain evidence="2">VKM Ac-1069</strain>
    </source>
</reference>
<dbReference type="InterPro" id="IPR013108">
    <property type="entry name" value="Amidohydro_3"/>
</dbReference>
<dbReference type="InterPro" id="IPR033932">
    <property type="entry name" value="YtcJ-like"/>
</dbReference>
<gene>
    <name evidence="2" type="ORF">GCM10017577_29410</name>
</gene>
<name>A0A9W6NVX6_9PSEU</name>
<dbReference type="Proteomes" id="UP001143463">
    <property type="component" value="Unassembled WGS sequence"/>
</dbReference>
<comment type="caution">
    <text evidence="2">The sequence shown here is derived from an EMBL/GenBank/DDBJ whole genome shotgun (WGS) entry which is preliminary data.</text>
</comment>
<evidence type="ECO:0000313" key="3">
    <source>
        <dbReference type="Proteomes" id="UP001143463"/>
    </source>
</evidence>
<dbReference type="Gene3D" id="3.10.310.70">
    <property type="match status" value="1"/>
</dbReference>
<feature type="domain" description="Amidohydrolase 3" evidence="1">
    <location>
        <begin position="43"/>
        <end position="525"/>
    </location>
</feature>
<dbReference type="GO" id="GO:0016810">
    <property type="term" value="F:hydrolase activity, acting on carbon-nitrogen (but not peptide) bonds"/>
    <property type="evidence" value="ECO:0007669"/>
    <property type="project" value="InterPro"/>
</dbReference>
<dbReference type="SUPFAM" id="SSF51556">
    <property type="entry name" value="Metallo-dependent hydrolases"/>
    <property type="match status" value="1"/>
</dbReference>
<sequence length="539" mass="57326">MIDLLLHNATIHTLDADHPRARSVAIHQGRVFALDPDGLRARREIDLQGATVVPGFGDAHNHMGWFGQSLSEIALAGLPDLDALYAAVAERAATLPADAWVVGSGYDDTTLGGHPHRRELDRAAGGRKVWLKHRSGHVCTVNSPVLDLIGDRPVPEGGVVVTDEDGPTGTLEEQAQNLVGELVVPHPLADLATAIRRAAAVYAGEGLTHVTECGVGGGWIGRSGLELGAYQQAGPLDVRVQVMPVSDALHPVRGHASDPDRFGLDLGLRTGFGDDMLRLGPMKIFLDGSLVARTAAMLHPFCDRHSHGYLQDDPELLRRRVVDAHVSGWTVAAHAIGDRAVDLALDTFAEAQKERPRPEVRHRIEHAAVTTEAQIARMADLGVTPVPQARFLYEIGDTMAAAVGPDRADSLYRVGGFHRAGLRVPGSSDRPVALGAPLLGMQSMVERRTRDGAVLGPDERVTAAAALRAYTLDAAWIAGDERIRGSLTPGKHADLVVLGDDVLTVPADRIGATEVVATLLGGRPTHGSTTLGLDTQEMS</sequence>
<dbReference type="PANTHER" id="PTHR22642">
    <property type="entry name" value="IMIDAZOLONEPROPIONASE"/>
    <property type="match status" value="1"/>
</dbReference>
<dbReference type="PANTHER" id="PTHR22642:SF2">
    <property type="entry name" value="PROTEIN LONG AFTER FAR-RED 3"/>
    <property type="match status" value="1"/>
</dbReference>